<dbReference type="OMA" id="NNCKETE"/>
<keyword evidence="3" id="KW-1185">Reference proteome</keyword>
<comment type="caution">
    <text evidence="2">The sequence shown here is derived from an EMBL/GenBank/DDBJ whole genome shotgun (WGS) entry which is preliminary data.</text>
</comment>
<dbReference type="Proteomes" id="UP000054937">
    <property type="component" value="Unassembled WGS sequence"/>
</dbReference>
<feature type="compositionally biased region" description="Polar residues" evidence="1">
    <location>
        <begin position="59"/>
        <end position="80"/>
    </location>
</feature>
<proteinExistence type="predicted"/>
<feature type="region of interest" description="Disordered" evidence="1">
    <location>
        <begin position="59"/>
        <end position="84"/>
    </location>
</feature>
<protein>
    <submittedName>
        <fullName evidence="2">Uncharacterized protein</fullName>
    </submittedName>
</protein>
<feature type="compositionally biased region" description="Basic and acidic residues" evidence="1">
    <location>
        <begin position="8"/>
        <end position="22"/>
    </location>
</feature>
<evidence type="ECO:0000256" key="1">
    <source>
        <dbReference type="SAM" id="MobiDB-lite"/>
    </source>
</evidence>
<reference evidence="2 3" key="1">
    <citation type="journal article" date="2015" name="Sci. Rep.">
        <title>Genome of the facultative scuticociliatosis pathogen Pseudocohnilembus persalinus provides insight into its virulence through horizontal gene transfer.</title>
        <authorList>
            <person name="Xiong J."/>
            <person name="Wang G."/>
            <person name="Cheng J."/>
            <person name="Tian M."/>
            <person name="Pan X."/>
            <person name="Warren A."/>
            <person name="Jiang C."/>
            <person name="Yuan D."/>
            <person name="Miao W."/>
        </authorList>
    </citation>
    <scope>NUCLEOTIDE SEQUENCE [LARGE SCALE GENOMIC DNA]</scope>
    <source>
        <strain evidence="2">36N120E</strain>
    </source>
</reference>
<dbReference type="EMBL" id="LDAU01000164">
    <property type="protein sequence ID" value="KRX01792.1"/>
    <property type="molecule type" value="Genomic_DNA"/>
</dbReference>
<feature type="region of interest" description="Disordered" evidence="1">
    <location>
        <begin position="153"/>
        <end position="179"/>
    </location>
</feature>
<gene>
    <name evidence="2" type="ORF">PPERSA_00165</name>
</gene>
<accession>A0A0V0QIB0</accession>
<dbReference type="InParanoid" id="A0A0V0QIB0"/>
<organism evidence="2 3">
    <name type="scientific">Pseudocohnilembus persalinus</name>
    <name type="common">Ciliate</name>
    <dbReference type="NCBI Taxonomy" id="266149"/>
    <lineage>
        <taxon>Eukaryota</taxon>
        <taxon>Sar</taxon>
        <taxon>Alveolata</taxon>
        <taxon>Ciliophora</taxon>
        <taxon>Intramacronucleata</taxon>
        <taxon>Oligohymenophorea</taxon>
        <taxon>Scuticociliatia</taxon>
        <taxon>Philasterida</taxon>
        <taxon>Pseudocohnilembidae</taxon>
        <taxon>Pseudocohnilembus</taxon>
    </lineage>
</organism>
<dbReference type="AlphaFoldDB" id="A0A0V0QIB0"/>
<name>A0A0V0QIB0_PSEPJ</name>
<feature type="compositionally biased region" description="Low complexity" evidence="1">
    <location>
        <begin position="167"/>
        <end position="179"/>
    </location>
</feature>
<feature type="compositionally biased region" description="Low complexity" evidence="1">
    <location>
        <begin position="304"/>
        <end position="322"/>
    </location>
</feature>
<sequence>MSYIKNQENSENKLSDKFHKNDFSNNNKYNTSQQMTYYTDISEQLQASEIYSKQQLNFQDEQGQNSKKFRSKSQLSYNQRGQKKNDFSFQTQNQLLQTKFNQENKLSQQQQYKKLLKSFNNCKETEEDQKFRIQIQNQVQILRKLSCEQEEKSEDEFSQKRGEKQDQIQNQNQKESQNQNWCQNLSQKQNLNKIKQQGRKQVCYSSLDNRVNYSNKVNLMNSQQEQEKNFKLLQKMIKQSKNRTQIEKDQVINLYKKNNSLVSNMMKIFSDKQENKKILEKKENQEKSGFLSENQFSNKKWRSNNNNQQNLENGEGINLNNESQNDNVFQTNQKKIKKGSNLSLGKMEDQSKFGSFSVKNQENQNLSQKNQNFIQNQNFSQNQFSSKTSKFLDEIDRLNQQSQDCKKQINFQKSSSPVKIEQSRFLKGLQDMGVTNFRQNKVYKLLNLSSQNLAIDGDFSAVDDM</sequence>
<feature type="region of interest" description="Disordered" evidence="1">
    <location>
        <begin position="282"/>
        <end position="323"/>
    </location>
</feature>
<evidence type="ECO:0000313" key="3">
    <source>
        <dbReference type="Proteomes" id="UP000054937"/>
    </source>
</evidence>
<feature type="region of interest" description="Disordered" evidence="1">
    <location>
        <begin position="1"/>
        <end position="30"/>
    </location>
</feature>
<evidence type="ECO:0000313" key="2">
    <source>
        <dbReference type="EMBL" id="KRX01792.1"/>
    </source>
</evidence>
<feature type="compositionally biased region" description="Basic and acidic residues" evidence="1">
    <location>
        <begin position="153"/>
        <end position="166"/>
    </location>
</feature>